<dbReference type="Gene3D" id="3.40.50.1820">
    <property type="entry name" value="alpha/beta hydrolase"/>
    <property type="match status" value="1"/>
</dbReference>
<dbReference type="PANTHER" id="PTHR42916">
    <property type="entry name" value="2-SUCCINYL-5-ENOLPYRUVYL-6-HYDROXY-3-CYCLOHEXENE-1-CARBOXYLATE SYNTHASE"/>
    <property type="match status" value="1"/>
</dbReference>
<dbReference type="EMBL" id="JBHUIT010000002">
    <property type="protein sequence ID" value="MFD2255631.1"/>
    <property type="molecule type" value="Genomic_DNA"/>
</dbReference>
<evidence type="ECO:0000313" key="3">
    <source>
        <dbReference type="EMBL" id="MFD2255631.1"/>
    </source>
</evidence>
<accession>A0ABW5D6K1</accession>
<dbReference type="InterPro" id="IPR029058">
    <property type="entry name" value="AB_hydrolase_fold"/>
</dbReference>
<name>A0ABW5D6K1_9BACT</name>
<keyword evidence="4" id="KW-1185">Reference proteome</keyword>
<proteinExistence type="predicted"/>
<keyword evidence="3" id="KW-0378">Hydrolase</keyword>
<evidence type="ECO:0000259" key="2">
    <source>
        <dbReference type="Pfam" id="PF12697"/>
    </source>
</evidence>
<dbReference type="Proteomes" id="UP001597375">
    <property type="component" value="Unassembled WGS sequence"/>
</dbReference>
<protein>
    <submittedName>
        <fullName evidence="3">Alpha/beta fold hydrolase</fullName>
    </submittedName>
</protein>
<reference evidence="4" key="1">
    <citation type="journal article" date="2019" name="Int. J. Syst. Evol. Microbiol.">
        <title>The Global Catalogue of Microorganisms (GCM) 10K type strain sequencing project: providing services to taxonomists for standard genome sequencing and annotation.</title>
        <authorList>
            <consortium name="The Broad Institute Genomics Platform"/>
            <consortium name="The Broad Institute Genome Sequencing Center for Infectious Disease"/>
            <person name="Wu L."/>
            <person name="Ma J."/>
        </authorList>
    </citation>
    <scope>NUCLEOTIDE SEQUENCE [LARGE SCALE GENOMIC DNA]</scope>
    <source>
        <strain evidence="4">CGMCC 4.7106</strain>
    </source>
</reference>
<gene>
    <name evidence="3" type="ORF">ACFSSA_03000</name>
</gene>
<sequence length="263" mass="29363">MIQTSKETDERLEAAKRTDETSVPTEIWCLHGAVGTASDWRSLASQLAKQGIATRAVDLWRFLQCESVPMPEFGKRLNADAAGEVSRGQRRVLLGYSMGGRLALHALLEKGPWDAAIIISANPGLKDPAEASARRSHDTLWATQALTIGWGEFLQKWNSQSLLGGAMRDEREDKKLIQRRREIARSFVDWSLGNQQPLWDRLGEIDIPVLWIAGEQDPKFHAYAAEASALVPSSILRTAPEAGHRVPWENESWLQGEISKFLK</sequence>
<dbReference type="SUPFAM" id="SSF53474">
    <property type="entry name" value="alpha/beta-Hydrolases"/>
    <property type="match status" value="1"/>
</dbReference>
<evidence type="ECO:0000313" key="4">
    <source>
        <dbReference type="Proteomes" id="UP001597375"/>
    </source>
</evidence>
<organism evidence="3 4">
    <name type="scientific">Luteolibacter algae</name>
    <dbReference type="NCBI Taxonomy" id="454151"/>
    <lineage>
        <taxon>Bacteria</taxon>
        <taxon>Pseudomonadati</taxon>
        <taxon>Verrucomicrobiota</taxon>
        <taxon>Verrucomicrobiia</taxon>
        <taxon>Verrucomicrobiales</taxon>
        <taxon>Verrucomicrobiaceae</taxon>
        <taxon>Luteolibacter</taxon>
    </lineage>
</organism>
<dbReference type="GO" id="GO:0016787">
    <property type="term" value="F:hydrolase activity"/>
    <property type="evidence" value="ECO:0007669"/>
    <property type="project" value="UniProtKB-KW"/>
</dbReference>
<dbReference type="RefSeq" id="WP_386818288.1">
    <property type="nucleotide sequence ID" value="NZ_JBHUIT010000002.1"/>
</dbReference>
<comment type="caution">
    <text evidence="3">The sequence shown here is derived from an EMBL/GenBank/DDBJ whole genome shotgun (WGS) entry which is preliminary data.</text>
</comment>
<feature type="domain" description="AB hydrolase-1" evidence="2">
    <location>
        <begin position="29"/>
        <end position="249"/>
    </location>
</feature>
<dbReference type="Pfam" id="PF12697">
    <property type="entry name" value="Abhydrolase_6"/>
    <property type="match status" value="1"/>
</dbReference>
<evidence type="ECO:0000256" key="1">
    <source>
        <dbReference type="ARBA" id="ARBA00023239"/>
    </source>
</evidence>
<dbReference type="InterPro" id="IPR000073">
    <property type="entry name" value="AB_hydrolase_1"/>
</dbReference>
<dbReference type="PANTHER" id="PTHR42916:SF1">
    <property type="entry name" value="PROTEIN PHYLLO, CHLOROPLASTIC"/>
    <property type="match status" value="1"/>
</dbReference>
<keyword evidence="1" id="KW-0456">Lyase</keyword>